<keyword evidence="11" id="KW-1185">Reference proteome</keyword>
<evidence type="ECO:0000256" key="4">
    <source>
        <dbReference type="ARBA" id="ARBA00022990"/>
    </source>
</evidence>
<dbReference type="SUPFAM" id="SSF47413">
    <property type="entry name" value="lambda repressor-like DNA-binding domains"/>
    <property type="match status" value="1"/>
</dbReference>
<feature type="active site" description="Proton donor/acceptor" evidence="6">
    <location>
        <position position="358"/>
    </location>
</feature>
<name>A0A915P6P5_9BILA</name>
<evidence type="ECO:0000256" key="2">
    <source>
        <dbReference type="ARBA" id="ARBA00013184"/>
    </source>
</evidence>
<dbReference type="GO" id="GO:0046972">
    <property type="term" value="F:histone H4K16 acetyltransferase activity"/>
    <property type="evidence" value="ECO:0007669"/>
    <property type="project" value="TreeGrafter"/>
</dbReference>
<evidence type="ECO:0000259" key="10">
    <source>
        <dbReference type="PROSITE" id="PS51726"/>
    </source>
</evidence>
<comment type="similarity">
    <text evidence="1 7">Belongs to the MYST (SAS/MOZ) family.</text>
</comment>
<dbReference type="PROSITE" id="PS51726">
    <property type="entry name" value="MYST_HAT"/>
    <property type="match status" value="1"/>
</dbReference>
<keyword evidence="7" id="KW-0539">Nucleus</keyword>
<evidence type="ECO:0000256" key="5">
    <source>
        <dbReference type="ARBA" id="ARBA00023125"/>
    </source>
</evidence>
<dbReference type="GO" id="GO:0006355">
    <property type="term" value="P:regulation of DNA-templated transcription"/>
    <property type="evidence" value="ECO:0007669"/>
    <property type="project" value="InterPro"/>
</dbReference>
<dbReference type="PANTHER" id="PTHR10615:SF82">
    <property type="entry name" value="HISTONE ACETYLTRANSFERASE KAT8"/>
    <property type="match status" value="1"/>
</dbReference>
<dbReference type="InterPro" id="IPR040706">
    <property type="entry name" value="Zf-MYST"/>
</dbReference>
<accession>A0A915P6P5</accession>
<dbReference type="InterPro" id="IPR050603">
    <property type="entry name" value="MYST_HAT"/>
</dbReference>
<proteinExistence type="inferred from homology"/>
<evidence type="ECO:0000259" key="9">
    <source>
        <dbReference type="PROSITE" id="PS50943"/>
    </source>
</evidence>
<dbReference type="AlphaFoldDB" id="A0A915P6P5"/>
<evidence type="ECO:0000256" key="3">
    <source>
        <dbReference type="ARBA" id="ARBA00022679"/>
    </source>
</evidence>
<feature type="compositionally biased region" description="Basic and acidic residues" evidence="8">
    <location>
        <begin position="69"/>
        <end position="90"/>
    </location>
</feature>
<evidence type="ECO:0000256" key="7">
    <source>
        <dbReference type="RuleBase" id="RU361211"/>
    </source>
</evidence>
<dbReference type="FunFam" id="1.10.10.10:FF:000022">
    <property type="entry name" value="Histone acetyltransferase"/>
    <property type="match status" value="1"/>
</dbReference>
<dbReference type="Gene3D" id="1.10.10.10">
    <property type="entry name" value="Winged helix-like DNA-binding domain superfamily/Winged helix DNA-binding domain"/>
    <property type="match status" value="1"/>
</dbReference>
<dbReference type="InterPro" id="IPR001387">
    <property type="entry name" value="Cro/C1-type_HTH"/>
</dbReference>
<dbReference type="GO" id="GO:0044545">
    <property type="term" value="C:NSL complex"/>
    <property type="evidence" value="ECO:0007669"/>
    <property type="project" value="TreeGrafter"/>
</dbReference>
<dbReference type="Pfam" id="PF01381">
    <property type="entry name" value="HTH_3"/>
    <property type="match status" value="1"/>
</dbReference>
<comment type="catalytic activity">
    <reaction evidence="7">
        <text>L-lysyl-[protein] + acetyl-CoA = N(6)-acetyl-L-lysyl-[protein] + CoA + H(+)</text>
        <dbReference type="Rhea" id="RHEA:45948"/>
        <dbReference type="Rhea" id="RHEA-COMP:9752"/>
        <dbReference type="Rhea" id="RHEA-COMP:10731"/>
        <dbReference type="ChEBI" id="CHEBI:15378"/>
        <dbReference type="ChEBI" id="CHEBI:29969"/>
        <dbReference type="ChEBI" id="CHEBI:57287"/>
        <dbReference type="ChEBI" id="CHEBI:57288"/>
        <dbReference type="ChEBI" id="CHEBI:61930"/>
        <dbReference type="EC" id="2.3.1.48"/>
    </reaction>
</comment>
<dbReference type="Pfam" id="PF01853">
    <property type="entry name" value="MOZ_SAS"/>
    <property type="match status" value="1"/>
</dbReference>
<dbReference type="InterPro" id="IPR016197">
    <property type="entry name" value="Chromo-like_dom_sf"/>
</dbReference>
<dbReference type="InterPro" id="IPR002717">
    <property type="entry name" value="HAT_MYST-type"/>
</dbReference>
<dbReference type="Pfam" id="PF08523">
    <property type="entry name" value="MBF1"/>
    <property type="match status" value="1"/>
</dbReference>
<evidence type="ECO:0000313" key="11">
    <source>
        <dbReference type="Proteomes" id="UP000887560"/>
    </source>
</evidence>
<reference evidence="12" key="1">
    <citation type="submission" date="2022-11" db="UniProtKB">
        <authorList>
            <consortium name="WormBaseParasite"/>
        </authorList>
    </citation>
    <scope>IDENTIFICATION</scope>
</reference>
<feature type="region of interest" description="Disordered" evidence="8">
    <location>
        <begin position="68"/>
        <end position="108"/>
    </location>
</feature>
<dbReference type="SMART" id="SM00530">
    <property type="entry name" value="HTH_XRE"/>
    <property type="match status" value="1"/>
</dbReference>
<keyword evidence="3" id="KW-0808">Transferase</keyword>
<dbReference type="Pfam" id="PF17772">
    <property type="entry name" value="zf-MYST"/>
    <property type="match status" value="1"/>
</dbReference>
<dbReference type="FunFam" id="1.10.260.40:FF:000018">
    <property type="entry name" value="Multiprotein bridging factor 1"/>
    <property type="match status" value="1"/>
</dbReference>
<evidence type="ECO:0000256" key="6">
    <source>
        <dbReference type="PIRSR" id="PIRSR602717-51"/>
    </source>
</evidence>
<dbReference type="PROSITE" id="PS50943">
    <property type="entry name" value="HTH_CROC1"/>
    <property type="match status" value="1"/>
</dbReference>
<dbReference type="GO" id="GO:0072487">
    <property type="term" value="C:MSL complex"/>
    <property type="evidence" value="ECO:0007669"/>
    <property type="project" value="TreeGrafter"/>
</dbReference>
<keyword evidence="5" id="KW-0238">DNA-binding</keyword>
<dbReference type="Gene3D" id="1.10.260.40">
    <property type="entry name" value="lambda repressor-like DNA-binding domains"/>
    <property type="match status" value="1"/>
</dbReference>
<feature type="domain" description="MYST-type HAT" evidence="10">
    <location>
        <begin position="177"/>
        <end position="462"/>
    </location>
</feature>
<dbReference type="EC" id="2.3.1.48" evidence="2 7"/>
<evidence type="ECO:0000256" key="8">
    <source>
        <dbReference type="SAM" id="MobiDB-lite"/>
    </source>
</evidence>
<dbReference type="InterPro" id="IPR010982">
    <property type="entry name" value="Lambda_DNA-bd_dom_sf"/>
</dbReference>
<evidence type="ECO:0000256" key="1">
    <source>
        <dbReference type="ARBA" id="ARBA00010107"/>
    </source>
</evidence>
<protein>
    <recommendedName>
        <fullName evidence="2 7">Histone acetyltransferase</fullName>
        <ecNumber evidence="2 7">2.3.1.48</ecNumber>
    </recommendedName>
</protein>
<dbReference type="Gene3D" id="2.30.30.140">
    <property type="match status" value="1"/>
</dbReference>
<dbReference type="PANTHER" id="PTHR10615">
    <property type="entry name" value="HISTONE ACETYLTRANSFERASE"/>
    <property type="match status" value="1"/>
</dbReference>
<feature type="domain" description="HTH cro/C1-type" evidence="9">
    <location>
        <begin position="553"/>
        <end position="607"/>
    </location>
</feature>
<dbReference type="GO" id="GO:0005634">
    <property type="term" value="C:nucleus"/>
    <property type="evidence" value="ECO:0007669"/>
    <property type="project" value="UniProtKB-SubCell"/>
</dbReference>
<dbReference type="WBParaSite" id="scf7180000424168.g12498">
    <property type="protein sequence ID" value="scf7180000424168.g12498"/>
    <property type="gene ID" value="scf7180000424168.g12498"/>
</dbReference>
<organism evidence="11 12">
    <name type="scientific">Meloidogyne floridensis</name>
    <dbReference type="NCBI Taxonomy" id="298350"/>
    <lineage>
        <taxon>Eukaryota</taxon>
        <taxon>Metazoa</taxon>
        <taxon>Ecdysozoa</taxon>
        <taxon>Nematoda</taxon>
        <taxon>Chromadorea</taxon>
        <taxon>Rhabditida</taxon>
        <taxon>Tylenchina</taxon>
        <taxon>Tylenchomorpha</taxon>
        <taxon>Tylenchoidea</taxon>
        <taxon>Meloidogynidae</taxon>
        <taxon>Meloidogyninae</taxon>
        <taxon>Meloidogyne</taxon>
    </lineage>
</organism>
<dbReference type="Proteomes" id="UP000887560">
    <property type="component" value="Unplaced"/>
</dbReference>
<keyword evidence="4" id="KW-0007">Acetylation</keyword>
<dbReference type="GO" id="GO:0003677">
    <property type="term" value="F:DNA binding"/>
    <property type="evidence" value="ECO:0007669"/>
    <property type="project" value="UniProtKB-KW"/>
</dbReference>
<dbReference type="InterPro" id="IPR036388">
    <property type="entry name" value="WH-like_DNA-bd_sf"/>
</dbReference>
<evidence type="ECO:0000313" key="12">
    <source>
        <dbReference type="WBParaSite" id="scf7180000424168.g12498"/>
    </source>
</evidence>
<dbReference type="SUPFAM" id="SSF54160">
    <property type="entry name" value="Chromo domain-like"/>
    <property type="match status" value="1"/>
</dbReference>
<dbReference type="GO" id="GO:0035267">
    <property type="term" value="C:NuA4 histone acetyltransferase complex"/>
    <property type="evidence" value="ECO:0007669"/>
    <property type="project" value="TreeGrafter"/>
</dbReference>
<dbReference type="InterPro" id="IPR016181">
    <property type="entry name" value="Acyl_CoA_acyltransferase"/>
</dbReference>
<dbReference type="Pfam" id="PF11717">
    <property type="entry name" value="Tudor-knot"/>
    <property type="match status" value="1"/>
</dbReference>
<comment type="subcellular location">
    <subcellularLocation>
        <location evidence="7">Nucleus</location>
    </subcellularLocation>
</comment>
<dbReference type="Gene3D" id="3.30.60.60">
    <property type="entry name" value="N-acetyl transferase-like"/>
    <property type="match status" value="1"/>
</dbReference>
<dbReference type="Gene3D" id="3.40.630.30">
    <property type="match status" value="1"/>
</dbReference>
<dbReference type="SUPFAM" id="SSF55729">
    <property type="entry name" value="Acyl-CoA N-acyltransferases (Nat)"/>
    <property type="match status" value="1"/>
</dbReference>
<dbReference type="InterPro" id="IPR013729">
    <property type="entry name" value="MBF1_N"/>
</dbReference>
<sequence>MPRERSNTLRKSSPNEIQVGDQVMVLCELQNREPMLAQIVEIKQVEINNKPSTSNVIKMEVDEQTTEIIDTKKEEKREESINSEENKREVSTSGGEESQSESKEREGSPETIFYVHYVGTDRRLDEWAAAEADILNGKQFLTRSQRRLNEDFRHVPKSYEDMDAYTRKLEMEHEQRTKVKNVEKVQFGDWEIDAWYFSPFPLSMVINKSKLYFCEFCLWYTSDQEIYTCHLLHRCKKRRPPGDKQIYEDRQASHLAVWEVKGSQYKEYCQSLCLLSKLFLDHKTLYYDVEGFLFYILCELDTNGEAHTVGHFSKELNSANNLACIMVLPPYQRNGYGKLLIQLSYCLSEREGIVGTPERPLSDLGKVSYRSYWWWVLIAVLDRELGSGRLEAGSISVNELSRLSGIHTLDIVDTFKALQLIKYWRGDHVVRISRKIISQIKQLNVFHAPKLLLQKSTVKWESENNHNLTTRKYSSEDPNTVTVLRKHQAPMKVLKSEAEINAAKKRGDAVDTNKKYFAGQNRQHKTDKNTAVLDAETEELHHERVPLSLGLAIQQARQAKEWTQKALATKINEKAEVIREYESAKAVPNQVILGKLERVLEVKLRGKEIGQPLAKKAAAAPAAKK</sequence>
<dbReference type="CDD" id="cd00093">
    <property type="entry name" value="HTH_XRE"/>
    <property type="match status" value="1"/>
</dbReference>
<dbReference type="InterPro" id="IPR025995">
    <property type="entry name" value="Tudor-knot"/>
</dbReference>